<reference evidence="2 3" key="1">
    <citation type="submission" date="2012-10" db="EMBL/GenBank/DDBJ databases">
        <title>The draft sequence of the Mycobacterium pheli genome.</title>
        <authorList>
            <person name="Pettersson B.M.F."/>
            <person name="Das S."/>
            <person name="Dasgupta S."/>
            <person name="Bhattacharya A."/>
            <person name="Kirsebom L.A."/>
        </authorList>
    </citation>
    <scope>NUCLEOTIDE SEQUENCE [LARGE SCALE GENOMIC DNA]</scope>
    <source>
        <strain evidence="2 3">CCUG 21000</strain>
    </source>
</reference>
<dbReference type="RefSeq" id="WP_003889079.1">
    <property type="nucleotide sequence ID" value="NZ_ANBO01000001.1"/>
</dbReference>
<feature type="transmembrane region" description="Helical" evidence="1">
    <location>
        <begin position="6"/>
        <end position="23"/>
    </location>
</feature>
<accession>A0A5N5VGC5</accession>
<proteinExistence type="predicted"/>
<keyword evidence="1" id="KW-1133">Transmembrane helix</keyword>
<comment type="caution">
    <text evidence="2">The sequence shown here is derived from an EMBL/GenBank/DDBJ whole genome shotgun (WGS) entry which is preliminary data.</text>
</comment>
<keyword evidence="3" id="KW-1185">Reference proteome</keyword>
<dbReference type="Proteomes" id="UP000325690">
    <property type="component" value="Unassembled WGS sequence"/>
</dbReference>
<dbReference type="EMBL" id="ANBP01000001">
    <property type="protein sequence ID" value="KAB7759539.1"/>
    <property type="molecule type" value="Genomic_DNA"/>
</dbReference>
<name>A0A5N5VGC5_MYCPH</name>
<organism evidence="2 3">
    <name type="scientific">Mycolicibacterium phlei DSM 43239 = CCUG 21000</name>
    <dbReference type="NCBI Taxonomy" id="1226750"/>
    <lineage>
        <taxon>Bacteria</taxon>
        <taxon>Bacillati</taxon>
        <taxon>Actinomycetota</taxon>
        <taxon>Actinomycetes</taxon>
        <taxon>Mycobacteriales</taxon>
        <taxon>Mycobacteriaceae</taxon>
        <taxon>Mycolicibacterium</taxon>
    </lineage>
</organism>
<evidence type="ECO:0000313" key="2">
    <source>
        <dbReference type="EMBL" id="KAB7759539.1"/>
    </source>
</evidence>
<gene>
    <name evidence="2" type="ORF">MPHL21000_00460</name>
</gene>
<evidence type="ECO:0000313" key="3">
    <source>
        <dbReference type="Proteomes" id="UP000325690"/>
    </source>
</evidence>
<evidence type="ECO:0000256" key="1">
    <source>
        <dbReference type="SAM" id="Phobius"/>
    </source>
</evidence>
<keyword evidence="1" id="KW-0812">Transmembrane</keyword>
<evidence type="ECO:0008006" key="4">
    <source>
        <dbReference type="Google" id="ProtNLM"/>
    </source>
</evidence>
<dbReference type="AlphaFoldDB" id="A0A5N5VGC5"/>
<protein>
    <recommendedName>
        <fullName evidence="4">VWFA domain-containing protein</fullName>
    </recommendedName>
</protein>
<dbReference type="GeneID" id="74305071"/>
<sequence>MELKWPILLLPILIGVAVAVWAARRRSHHGWQGELPYLARSFRLTELPEYRRALRLHERLSVAALVFAIVLVATMTIATLRPTRTYENKPPGSDTPFVDIMLCFGPGTDFFGSAEVGLASVLTSLRDKVDSFGNQRIGMTHELYRVFPVTGDHQWVSDRMSEIIEIAEKLQKDGNSFAARLSMNTDVYERRWSSVSVVDTLAMCTIGLPAAGTDNGRARQIVFIGDTRLPDDPDWSNPSSEKRIYAKETLTEVVKAARVQVNAIVPRQVTGPMGFVENLINETGGQQIMYSKVGGFLGENASPEHLANQEEELSKAVTVILDKPPSSTLDEARQQTAAPFQWDVPGVFLTIALLAATGLAACRWGMRL</sequence>
<feature type="transmembrane region" description="Helical" evidence="1">
    <location>
        <begin position="60"/>
        <end position="80"/>
    </location>
</feature>
<keyword evidence="1" id="KW-0472">Membrane</keyword>